<dbReference type="Gene3D" id="3.30.420.10">
    <property type="entry name" value="Ribonuclease H-like superfamily/Ribonuclease H"/>
    <property type="match status" value="1"/>
</dbReference>
<keyword evidence="7" id="KW-0695">RNA-directed DNA polymerase</keyword>
<dbReference type="GO" id="GO:0003964">
    <property type="term" value="F:RNA-directed DNA polymerase activity"/>
    <property type="evidence" value="ECO:0007669"/>
    <property type="project" value="UniProtKB-KW"/>
</dbReference>
<dbReference type="PANTHER" id="PTHR42648">
    <property type="entry name" value="TRANSPOSASE, PUTATIVE-RELATED"/>
    <property type="match status" value="1"/>
</dbReference>
<reference evidence="11 12" key="1">
    <citation type="submission" date="2024-01" db="EMBL/GenBank/DDBJ databases">
        <title>The complete chloroplast genome sequence of Lithospermum erythrorhizon: insights into the phylogenetic relationship among Boraginaceae species and the maternal lineages of purple gromwells.</title>
        <authorList>
            <person name="Okada T."/>
            <person name="Watanabe K."/>
        </authorList>
    </citation>
    <scope>NUCLEOTIDE SEQUENCE [LARGE SCALE GENOMIC DNA]</scope>
</reference>
<evidence type="ECO:0000256" key="4">
    <source>
        <dbReference type="ARBA" id="ARBA00022801"/>
    </source>
</evidence>
<evidence type="ECO:0000313" key="12">
    <source>
        <dbReference type="Proteomes" id="UP001454036"/>
    </source>
</evidence>
<sequence length="295" mass="32303">MIGNGALLPVSHTGKASISSVILHDILLVPALTKNLISIRKLCSDNECIAQFSSTGFCVKDPSTMITLLQSSSFGSLYPIKSSAVLALASHTVPAPIPHHVWHQRLSHPASSVLNSLVNNKLISCTSSSEHLCNVCQLGKHVKQPFVSAAYSTVAPSNLIFSDVWESPILSPTDIKHYIVFIDAYSRYSCLVTPQQNGVAEKKHRHIAEKIRCLLFQSQLPPIFWVEALNYVFPTHPASLTTPTPLVPTHAMITRLRNGISKPKQIASLTASHISDSLTHVPTCYYEAIKSSHWL</sequence>
<feature type="domain" description="GAG-pre-integrase" evidence="10">
    <location>
        <begin position="95"/>
        <end position="141"/>
    </location>
</feature>
<dbReference type="GO" id="GO:0006310">
    <property type="term" value="P:DNA recombination"/>
    <property type="evidence" value="ECO:0007669"/>
    <property type="project" value="UniProtKB-KW"/>
</dbReference>
<dbReference type="Proteomes" id="UP001454036">
    <property type="component" value="Unassembled WGS sequence"/>
</dbReference>
<organism evidence="11 12">
    <name type="scientific">Lithospermum erythrorhizon</name>
    <name type="common">Purple gromwell</name>
    <name type="synonym">Lithospermum officinale var. erythrorhizon</name>
    <dbReference type="NCBI Taxonomy" id="34254"/>
    <lineage>
        <taxon>Eukaryota</taxon>
        <taxon>Viridiplantae</taxon>
        <taxon>Streptophyta</taxon>
        <taxon>Embryophyta</taxon>
        <taxon>Tracheophyta</taxon>
        <taxon>Spermatophyta</taxon>
        <taxon>Magnoliopsida</taxon>
        <taxon>eudicotyledons</taxon>
        <taxon>Gunneridae</taxon>
        <taxon>Pentapetalae</taxon>
        <taxon>asterids</taxon>
        <taxon>lamiids</taxon>
        <taxon>Boraginales</taxon>
        <taxon>Boraginaceae</taxon>
        <taxon>Boraginoideae</taxon>
        <taxon>Lithospermeae</taxon>
        <taxon>Lithospermum</taxon>
    </lineage>
</organism>
<keyword evidence="1" id="KW-0540">Nuclease</keyword>
<proteinExistence type="predicted"/>
<evidence type="ECO:0000256" key="9">
    <source>
        <dbReference type="ARBA" id="ARBA00023172"/>
    </source>
</evidence>
<dbReference type="InterPro" id="IPR025724">
    <property type="entry name" value="GAG-pre-integrase_dom"/>
</dbReference>
<dbReference type="GO" id="GO:0015074">
    <property type="term" value="P:DNA integration"/>
    <property type="evidence" value="ECO:0007669"/>
    <property type="project" value="UniProtKB-KW"/>
</dbReference>
<keyword evidence="8" id="KW-0548">Nucleotidyltransferase</keyword>
<dbReference type="InterPro" id="IPR039537">
    <property type="entry name" value="Retrotran_Ty1/copia-like"/>
</dbReference>
<evidence type="ECO:0000256" key="6">
    <source>
        <dbReference type="ARBA" id="ARBA00022908"/>
    </source>
</evidence>
<name>A0AAV3R2H6_LITER</name>
<dbReference type="InterPro" id="IPR012337">
    <property type="entry name" value="RNaseH-like_sf"/>
</dbReference>
<dbReference type="GO" id="GO:0003676">
    <property type="term" value="F:nucleic acid binding"/>
    <property type="evidence" value="ECO:0007669"/>
    <property type="project" value="InterPro"/>
</dbReference>
<comment type="caution">
    <text evidence="11">The sequence shown here is derived from an EMBL/GenBank/DDBJ whole genome shotgun (WGS) entry which is preliminary data.</text>
</comment>
<dbReference type="PANTHER" id="PTHR42648:SF11">
    <property type="entry name" value="TRANSPOSON TY4-P GAG-POL POLYPROTEIN"/>
    <property type="match status" value="1"/>
</dbReference>
<accession>A0AAV3R2H6</accession>
<keyword evidence="12" id="KW-1185">Reference proteome</keyword>
<evidence type="ECO:0000256" key="3">
    <source>
        <dbReference type="ARBA" id="ARBA00022759"/>
    </source>
</evidence>
<evidence type="ECO:0000256" key="8">
    <source>
        <dbReference type="ARBA" id="ARBA00022932"/>
    </source>
</evidence>
<evidence type="ECO:0000259" key="10">
    <source>
        <dbReference type="Pfam" id="PF13976"/>
    </source>
</evidence>
<dbReference type="SUPFAM" id="SSF53098">
    <property type="entry name" value="Ribonuclease H-like"/>
    <property type="match status" value="1"/>
</dbReference>
<dbReference type="AlphaFoldDB" id="A0AAV3R2H6"/>
<evidence type="ECO:0000256" key="2">
    <source>
        <dbReference type="ARBA" id="ARBA00022723"/>
    </source>
</evidence>
<evidence type="ECO:0000256" key="7">
    <source>
        <dbReference type="ARBA" id="ARBA00022918"/>
    </source>
</evidence>
<dbReference type="GO" id="GO:0046872">
    <property type="term" value="F:metal ion binding"/>
    <property type="evidence" value="ECO:0007669"/>
    <property type="project" value="UniProtKB-KW"/>
</dbReference>
<protein>
    <recommendedName>
        <fullName evidence="10">GAG-pre-integrase domain-containing protein</fullName>
    </recommendedName>
</protein>
<keyword evidence="8" id="KW-0808">Transferase</keyword>
<dbReference type="GO" id="GO:0016787">
    <property type="term" value="F:hydrolase activity"/>
    <property type="evidence" value="ECO:0007669"/>
    <property type="project" value="UniProtKB-KW"/>
</dbReference>
<evidence type="ECO:0000256" key="5">
    <source>
        <dbReference type="ARBA" id="ARBA00022842"/>
    </source>
</evidence>
<keyword evidence="5" id="KW-0460">Magnesium</keyword>
<gene>
    <name evidence="11" type="ORF">LIER_24855</name>
</gene>
<dbReference type="InterPro" id="IPR036397">
    <property type="entry name" value="RNaseH_sf"/>
</dbReference>
<keyword evidence="6" id="KW-0229">DNA integration</keyword>
<dbReference type="GO" id="GO:0004519">
    <property type="term" value="F:endonuclease activity"/>
    <property type="evidence" value="ECO:0007669"/>
    <property type="project" value="UniProtKB-KW"/>
</dbReference>
<keyword evidence="3" id="KW-0255">Endonuclease</keyword>
<keyword evidence="2" id="KW-0479">Metal-binding</keyword>
<keyword evidence="8" id="KW-0239">DNA-directed DNA polymerase</keyword>
<keyword evidence="4" id="KW-0378">Hydrolase</keyword>
<dbReference type="Pfam" id="PF13976">
    <property type="entry name" value="gag_pre-integrs"/>
    <property type="match status" value="1"/>
</dbReference>
<dbReference type="EMBL" id="BAABME010007327">
    <property type="protein sequence ID" value="GAA0170632.1"/>
    <property type="molecule type" value="Genomic_DNA"/>
</dbReference>
<dbReference type="GO" id="GO:0003887">
    <property type="term" value="F:DNA-directed DNA polymerase activity"/>
    <property type="evidence" value="ECO:0007669"/>
    <property type="project" value="UniProtKB-KW"/>
</dbReference>
<evidence type="ECO:0000313" key="11">
    <source>
        <dbReference type="EMBL" id="GAA0170632.1"/>
    </source>
</evidence>
<keyword evidence="9" id="KW-0233">DNA recombination</keyword>
<evidence type="ECO:0000256" key="1">
    <source>
        <dbReference type="ARBA" id="ARBA00022722"/>
    </source>
</evidence>